<keyword evidence="2" id="KW-0378">Hydrolase</keyword>
<reference evidence="2" key="1">
    <citation type="submission" date="2019-02" db="EMBL/GenBank/DDBJ databases">
        <authorList>
            <person name="Gruber-Vodicka R. H."/>
            <person name="Seah K. B. B."/>
        </authorList>
    </citation>
    <scope>NUCLEOTIDE SEQUENCE</scope>
    <source>
        <strain evidence="2">BECK_DK47</strain>
    </source>
</reference>
<dbReference type="EMBL" id="CAADEX010000022">
    <property type="protein sequence ID" value="VFJ49125.1"/>
    <property type="molecule type" value="Genomic_DNA"/>
</dbReference>
<gene>
    <name evidence="2" type="ORF">BECKDK2373B_GA0170837_102242</name>
</gene>
<dbReference type="PANTHER" id="PTHR34107">
    <property type="entry name" value="SLL0198 PROTEIN-RELATED"/>
    <property type="match status" value="1"/>
</dbReference>
<evidence type="ECO:0000259" key="1">
    <source>
        <dbReference type="Pfam" id="PF05685"/>
    </source>
</evidence>
<protein>
    <submittedName>
        <fullName evidence="2">Endonuclease, Uma2 family (Restriction endonuclease fold)</fullName>
    </submittedName>
</protein>
<feature type="domain" description="Putative restriction endonuclease" evidence="1">
    <location>
        <begin position="18"/>
        <end position="178"/>
    </location>
</feature>
<sequence>MNLPAERLATYDDVLRAPPNCIAQLIHGQLHTLPRPALRHALAGSHLGAVLNRSHLGGGNGGGNGTDGWWILDEPEIHLGNHVLVPDLAGWRRQRMPEFPDAPYMEMAPDWVCEILSPSNARLDRTVKMPLYAQFQVGHLWLLNPKLRTLEVFTLQAGKWLLWETFGDSDKVSAPPFETLHFGLDVLWP</sequence>
<accession>A0A450SAI4</accession>
<keyword evidence="2" id="KW-0255">Endonuclease</keyword>
<name>A0A450SAI4_9GAMM</name>
<dbReference type="InterPro" id="IPR011335">
    <property type="entry name" value="Restrct_endonuc-II-like"/>
</dbReference>
<dbReference type="PANTHER" id="PTHR34107:SF4">
    <property type="entry name" value="SLL1222 PROTEIN"/>
    <property type="match status" value="1"/>
</dbReference>
<dbReference type="SUPFAM" id="SSF52980">
    <property type="entry name" value="Restriction endonuclease-like"/>
    <property type="match status" value="1"/>
</dbReference>
<evidence type="ECO:0000313" key="2">
    <source>
        <dbReference type="EMBL" id="VFJ49125.1"/>
    </source>
</evidence>
<dbReference type="InterPro" id="IPR012296">
    <property type="entry name" value="Nuclease_put_TT1808"/>
</dbReference>
<dbReference type="InterPro" id="IPR008538">
    <property type="entry name" value="Uma2"/>
</dbReference>
<dbReference type="Pfam" id="PF05685">
    <property type="entry name" value="Uma2"/>
    <property type="match status" value="1"/>
</dbReference>
<dbReference type="AlphaFoldDB" id="A0A450SAI4"/>
<dbReference type="CDD" id="cd06260">
    <property type="entry name" value="DUF820-like"/>
    <property type="match status" value="1"/>
</dbReference>
<proteinExistence type="predicted"/>
<dbReference type="Gene3D" id="3.90.1570.10">
    <property type="entry name" value="tt1808, chain A"/>
    <property type="match status" value="1"/>
</dbReference>
<keyword evidence="2" id="KW-0540">Nuclease</keyword>
<dbReference type="GO" id="GO:0004519">
    <property type="term" value="F:endonuclease activity"/>
    <property type="evidence" value="ECO:0007669"/>
    <property type="project" value="UniProtKB-KW"/>
</dbReference>
<organism evidence="2">
    <name type="scientific">Candidatus Kentrum sp. DK</name>
    <dbReference type="NCBI Taxonomy" id="2126562"/>
    <lineage>
        <taxon>Bacteria</taxon>
        <taxon>Pseudomonadati</taxon>
        <taxon>Pseudomonadota</taxon>
        <taxon>Gammaproteobacteria</taxon>
        <taxon>Candidatus Kentrum</taxon>
    </lineage>
</organism>